<protein>
    <submittedName>
        <fullName evidence="1">Uncharacterized protein</fullName>
    </submittedName>
</protein>
<dbReference type="EMBL" id="CP109083">
    <property type="protein sequence ID" value="WSB11896.1"/>
    <property type="molecule type" value="Genomic_DNA"/>
</dbReference>
<organism evidence="1 2">
    <name type="scientific">Streptomyces cyaneofuscatus</name>
    <dbReference type="NCBI Taxonomy" id="66883"/>
    <lineage>
        <taxon>Bacteria</taxon>
        <taxon>Bacillati</taxon>
        <taxon>Actinomycetota</taxon>
        <taxon>Actinomycetes</taxon>
        <taxon>Kitasatosporales</taxon>
        <taxon>Streptomycetaceae</taxon>
        <taxon>Streptomyces</taxon>
    </lineage>
</organism>
<gene>
    <name evidence="1" type="ORF">OG849_33850</name>
</gene>
<name>A0ABZ1F6C2_9ACTN</name>
<dbReference type="Proteomes" id="UP001356428">
    <property type="component" value="Chromosome"/>
</dbReference>
<proteinExistence type="predicted"/>
<sequence>MTSEDVDLRWYEAVGAERAERPCADGGGMRSVCRSAQDVVSPGLAGMCRSIGR</sequence>
<keyword evidence="2" id="KW-1185">Reference proteome</keyword>
<evidence type="ECO:0000313" key="2">
    <source>
        <dbReference type="Proteomes" id="UP001356428"/>
    </source>
</evidence>
<reference evidence="1 2" key="1">
    <citation type="submission" date="2022-10" db="EMBL/GenBank/DDBJ databases">
        <title>The complete genomes of actinobacterial strains from the NBC collection.</title>
        <authorList>
            <person name="Joergensen T.S."/>
            <person name="Alvarez Arevalo M."/>
            <person name="Sterndorff E.B."/>
            <person name="Faurdal D."/>
            <person name="Vuksanovic O."/>
            <person name="Mourched A.-S."/>
            <person name="Charusanti P."/>
            <person name="Shaw S."/>
            <person name="Blin K."/>
            <person name="Weber T."/>
        </authorList>
    </citation>
    <scope>NUCLEOTIDE SEQUENCE [LARGE SCALE GENOMIC DNA]</scope>
    <source>
        <strain evidence="1 2">NBC 01792</strain>
    </source>
</reference>
<evidence type="ECO:0000313" key="1">
    <source>
        <dbReference type="EMBL" id="WSB11896.1"/>
    </source>
</evidence>
<dbReference type="RefSeq" id="WP_326702167.1">
    <property type="nucleotide sequence ID" value="NZ_CP109083.1"/>
</dbReference>
<accession>A0ABZ1F6C2</accession>